<dbReference type="Proteomes" id="UP001229421">
    <property type="component" value="Unassembled WGS sequence"/>
</dbReference>
<evidence type="ECO:0000256" key="4">
    <source>
        <dbReference type="ARBA" id="ARBA00074102"/>
    </source>
</evidence>
<comment type="caution">
    <text evidence="8">The sequence shown here is derived from an EMBL/GenBank/DDBJ whole genome shotgun (WGS) entry which is preliminary data.</text>
</comment>
<feature type="domain" description="Fe2OG dioxygenase" evidence="7">
    <location>
        <begin position="154"/>
        <end position="257"/>
    </location>
</feature>
<name>A0AAD8NCI0_TARER</name>
<evidence type="ECO:0000256" key="3">
    <source>
        <dbReference type="ARBA" id="ARBA00054658"/>
    </source>
</evidence>
<comment type="function">
    <text evidence="3">2-oxoglutarate-dependent dioxygenase essential for auxin catabolism and maintenance of auxin homeostasis in reproductive organs. Catalyzes the irreversible oxidation of indole-3-acetic acid (IAA) to the biologically inactive 2-oxoindole-3-acetic acid (OxIAA).</text>
</comment>
<evidence type="ECO:0000313" key="8">
    <source>
        <dbReference type="EMBL" id="KAK1410610.1"/>
    </source>
</evidence>
<dbReference type="GO" id="GO:0046872">
    <property type="term" value="F:metal ion binding"/>
    <property type="evidence" value="ECO:0007669"/>
    <property type="project" value="UniProtKB-KW"/>
</dbReference>
<dbReference type="FunFam" id="2.60.120.330:FF:000017">
    <property type="entry name" value="2-oxoglutarate-dependent dioxygenase DAO"/>
    <property type="match status" value="1"/>
</dbReference>
<dbReference type="GO" id="GO:0016705">
    <property type="term" value="F:oxidoreductase activity, acting on paired donors, with incorporation or reduction of molecular oxygen"/>
    <property type="evidence" value="ECO:0007669"/>
    <property type="project" value="UniProtKB-ARBA"/>
</dbReference>
<evidence type="ECO:0000313" key="9">
    <source>
        <dbReference type="Proteomes" id="UP001229421"/>
    </source>
</evidence>
<organism evidence="8 9">
    <name type="scientific">Tagetes erecta</name>
    <name type="common">African marigold</name>
    <dbReference type="NCBI Taxonomy" id="13708"/>
    <lineage>
        <taxon>Eukaryota</taxon>
        <taxon>Viridiplantae</taxon>
        <taxon>Streptophyta</taxon>
        <taxon>Embryophyta</taxon>
        <taxon>Tracheophyta</taxon>
        <taxon>Spermatophyta</taxon>
        <taxon>Magnoliopsida</taxon>
        <taxon>eudicotyledons</taxon>
        <taxon>Gunneridae</taxon>
        <taxon>Pentapetalae</taxon>
        <taxon>asterids</taxon>
        <taxon>campanulids</taxon>
        <taxon>Asterales</taxon>
        <taxon>Asteraceae</taxon>
        <taxon>Asteroideae</taxon>
        <taxon>Heliantheae alliance</taxon>
        <taxon>Tageteae</taxon>
        <taxon>Tagetes</taxon>
    </lineage>
</organism>
<keyword evidence="1 6" id="KW-0479">Metal-binding</keyword>
<keyword evidence="6" id="KW-0560">Oxidoreductase</keyword>
<dbReference type="InterPro" id="IPR050231">
    <property type="entry name" value="Iron_ascorbate_oxido_reductase"/>
</dbReference>
<dbReference type="Gene3D" id="2.60.120.330">
    <property type="entry name" value="B-lactam Antibiotic, Isopenicillin N Synthase, Chain"/>
    <property type="match status" value="1"/>
</dbReference>
<proteinExistence type="inferred from homology"/>
<evidence type="ECO:0000259" key="7">
    <source>
        <dbReference type="PROSITE" id="PS51471"/>
    </source>
</evidence>
<dbReference type="EMBL" id="JAUHHV010000010">
    <property type="protein sequence ID" value="KAK1410610.1"/>
    <property type="molecule type" value="Genomic_DNA"/>
</dbReference>
<dbReference type="SUPFAM" id="SSF51197">
    <property type="entry name" value="Clavaminate synthase-like"/>
    <property type="match status" value="1"/>
</dbReference>
<dbReference type="InterPro" id="IPR027443">
    <property type="entry name" value="IPNS-like_sf"/>
</dbReference>
<dbReference type="AlphaFoldDB" id="A0AAD8NCI0"/>
<dbReference type="PANTHER" id="PTHR47990">
    <property type="entry name" value="2-OXOGLUTARATE (2OG) AND FE(II)-DEPENDENT OXYGENASE SUPERFAMILY PROTEIN-RELATED"/>
    <property type="match status" value="1"/>
</dbReference>
<gene>
    <name evidence="8" type="ORF">QVD17_37147</name>
</gene>
<dbReference type="PROSITE" id="PS51471">
    <property type="entry name" value="FE2OG_OXY"/>
    <property type="match status" value="1"/>
</dbReference>
<evidence type="ECO:0000256" key="5">
    <source>
        <dbReference type="ARBA" id="ARBA00076740"/>
    </source>
</evidence>
<protein>
    <recommendedName>
        <fullName evidence="4">2-oxoglutarate-dependent dioxygenase DAO</fullName>
    </recommendedName>
    <alternativeName>
        <fullName evidence="5">Protein DIOXYGENASE FOR AUXIN OXIDATION</fullName>
    </alternativeName>
</protein>
<accession>A0AAD8NCI0</accession>
<keyword evidence="2 6" id="KW-0408">Iron</keyword>
<dbReference type="Pfam" id="PF14226">
    <property type="entry name" value="DIOX_N"/>
    <property type="match status" value="1"/>
</dbReference>
<dbReference type="InterPro" id="IPR044861">
    <property type="entry name" value="IPNS-like_FE2OG_OXY"/>
</dbReference>
<evidence type="ECO:0000256" key="2">
    <source>
        <dbReference type="ARBA" id="ARBA00023004"/>
    </source>
</evidence>
<dbReference type="InterPro" id="IPR026992">
    <property type="entry name" value="DIOX_N"/>
</dbReference>
<dbReference type="Pfam" id="PF03171">
    <property type="entry name" value="2OG-FeII_Oxy"/>
    <property type="match status" value="1"/>
</dbReference>
<reference evidence="8" key="1">
    <citation type="journal article" date="2023" name="bioRxiv">
        <title>Improved chromosome-level genome assembly for marigold (Tagetes erecta).</title>
        <authorList>
            <person name="Jiang F."/>
            <person name="Yuan L."/>
            <person name="Wang S."/>
            <person name="Wang H."/>
            <person name="Xu D."/>
            <person name="Wang A."/>
            <person name="Fan W."/>
        </authorList>
    </citation>
    <scope>NUCLEOTIDE SEQUENCE</scope>
    <source>
        <strain evidence="8">WSJ</strain>
        <tissue evidence="8">Leaf</tissue>
    </source>
</reference>
<dbReference type="InterPro" id="IPR005123">
    <property type="entry name" value="Oxoglu/Fe-dep_dioxygenase_dom"/>
</dbReference>
<evidence type="ECO:0000256" key="1">
    <source>
        <dbReference type="ARBA" id="ARBA00022723"/>
    </source>
</evidence>
<evidence type="ECO:0000256" key="6">
    <source>
        <dbReference type="RuleBase" id="RU003682"/>
    </source>
</evidence>
<sequence length="310" mass="34743">MIDHMATKCTIPVIDLHDFPNQLSKLVTTCEEWGCFRLLNHQDVLSPTLMSDMKTVVTSLFDLPVEIKRRNVDVITTSGYTPPTTASPLHETLGFYDVASGHDVDIFCDQLDASSHQRETIKRYIEAVHELFMEIAKKLAQGLGVKSESIGFENWACLFKLNKYYFTPQSVGSLGISTHTDSGFLAIVQDDDDVNGLEVMNKSGDFIPVDPWPGTLIVNTGDMAKVWSNGRFCNVKHRVRCKETKMRVSIASFLLGPKGAVEPLEELVDDDHPRKYVSTTFEDYRKLRFSTKLLAGEALELLYAPSSDNV</sequence>
<comment type="similarity">
    <text evidence="6">Belongs to the iron/ascorbate-dependent oxidoreductase family.</text>
</comment>
<keyword evidence="9" id="KW-1185">Reference proteome</keyword>